<evidence type="ECO:0000313" key="2">
    <source>
        <dbReference type="Proteomes" id="UP001208690"/>
    </source>
</evidence>
<dbReference type="Gene3D" id="2.40.160.10">
    <property type="entry name" value="Porin"/>
    <property type="match status" value="1"/>
</dbReference>
<evidence type="ECO:0000313" key="1">
    <source>
        <dbReference type="EMBL" id="MCV3273811.1"/>
    </source>
</evidence>
<reference evidence="1 2" key="1">
    <citation type="submission" date="2022-04" db="EMBL/GenBank/DDBJ databases">
        <title>Roseobacter sp. WL0113 is a bacterium isolated from neritic sediment.</title>
        <authorList>
            <person name="Wang L."/>
            <person name="He W."/>
            <person name="Zhang D.-F."/>
        </authorList>
    </citation>
    <scope>NUCLEOTIDE SEQUENCE [LARGE SCALE GENOMIC DNA]</scope>
    <source>
        <strain evidence="1 2">WL0113</strain>
    </source>
</reference>
<dbReference type="RefSeq" id="WP_263846018.1">
    <property type="nucleotide sequence ID" value="NZ_JALIEB010000020.1"/>
</dbReference>
<accession>A0ABT3BJS2</accession>
<protein>
    <recommendedName>
        <fullName evidence="3">TIGR03016 family PEP-CTERM system-associated outer membrane protein</fullName>
    </recommendedName>
</protein>
<organism evidence="1 2">
    <name type="scientific">Roseobacter sinensis</name>
    <dbReference type="NCBI Taxonomy" id="2931391"/>
    <lineage>
        <taxon>Bacteria</taxon>
        <taxon>Pseudomonadati</taxon>
        <taxon>Pseudomonadota</taxon>
        <taxon>Alphaproteobacteria</taxon>
        <taxon>Rhodobacterales</taxon>
        <taxon>Roseobacteraceae</taxon>
        <taxon>Roseobacter</taxon>
    </lineage>
</organism>
<name>A0ABT3BJS2_9RHOB</name>
<dbReference type="Proteomes" id="UP001208690">
    <property type="component" value="Unassembled WGS sequence"/>
</dbReference>
<gene>
    <name evidence="1" type="ORF">MUB52_20445</name>
</gene>
<dbReference type="EMBL" id="JALIEB010000020">
    <property type="protein sequence ID" value="MCV3273811.1"/>
    <property type="molecule type" value="Genomic_DNA"/>
</dbReference>
<keyword evidence="2" id="KW-1185">Reference proteome</keyword>
<sequence>MRYPLISSKHRRLGLAGVAVVAVGAPLFGPVIVLADPGLLMRFDLSQRLEHTSDDSNSADDGLESITRLGVTLQSLTSAQQLTFSTSAGLSYNFDNSGDTEIDTPSLNLGYVRTSKNAEFTFNGSFREIDLEDSAFVVDPTTNEVVIDTGGTRTTTALSSGLTLGRSGPASLELGVSHREVDFSDTNDTSLNDSTTDAFNATARFRFSPQLTGRLFATSSETDEDGPGQEDTERQTIGVGADYQIDRLTNLSLGVSYEDNETIEDSGITRNSGLGLDLSATRAVTNGTYTLGVSQSQTDNGVRRQVRLGRTLEWRQTDISWSLGATKTEGFSTQPLLGLNIDQTIDKLSTISVSLSQSATTSSSDAESVATRLSINYFRELSKLSSLSSGIQLVDENVLNGTSSDESTVRFNVTYNHTLAQGWSLSSGYVFTTTRQDNTPDEDTSELFVSIQKSFSLRP</sequence>
<dbReference type="SUPFAM" id="SSF56935">
    <property type="entry name" value="Porins"/>
    <property type="match status" value="1"/>
</dbReference>
<evidence type="ECO:0008006" key="3">
    <source>
        <dbReference type="Google" id="ProtNLM"/>
    </source>
</evidence>
<comment type="caution">
    <text evidence="1">The sequence shown here is derived from an EMBL/GenBank/DDBJ whole genome shotgun (WGS) entry which is preliminary data.</text>
</comment>
<proteinExistence type="predicted"/>
<dbReference type="InterPro" id="IPR023614">
    <property type="entry name" value="Porin_dom_sf"/>
</dbReference>